<dbReference type="NCBIfam" id="NF002270">
    <property type="entry name" value="PRK01202.1"/>
    <property type="match status" value="1"/>
</dbReference>
<dbReference type="GO" id="GO:0019464">
    <property type="term" value="P:glycine decarboxylation via glycine cleavage system"/>
    <property type="evidence" value="ECO:0007669"/>
    <property type="project" value="UniProtKB-UniRule"/>
</dbReference>
<proteinExistence type="inferred from homology"/>
<evidence type="ECO:0000256" key="1">
    <source>
        <dbReference type="ARBA" id="ARBA00009249"/>
    </source>
</evidence>
<reference evidence="6 7" key="1">
    <citation type="submission" date="2018-11" db="EMBL/GenBank/DDBJ databases">
        <title>Complete genome sequence of Nocardioides baekrokdamisoli strain KCTC 39748.</title>
        <authorList>
            <person name="Kang S.W."/>
            <person name="Lee K.C."/>
            <person name="Kim K.K."/>
            <person name="Kim J.S."/>
            <person name="Kim D.S."/>
            <person name="Ko S.H."/>
            <person name="Yang S.H."/>
            <person name="Shin Y.K."/>
            <person name="Lee J.S."/>
        </authorList>
    </citation>
    <scope>NUCLEOTIDE SEQUENCE [LARGE SCALE GENOMIC DNA]</scope>
    <source>
        <strain evidence="6 7">KCTC 39748</strain>
    </source>
</reference>
<dbReference type="GO" id="GO:0005960">
    <property type="term" value="C:glycine cleavage complex"/>
    <property type="evidence" value="ECO:0007669"/>
    <property type="project" value="InterPro"/>
</dbReference>
<organism evidence="6 7">
    <name type="scientific">Nocardioides baekrokdamisoli</name>
    <dbReference type="NCBI Taxonomy" id="1804624"/>
    <lineage>
        <taxon>Bacteria</taxon>
        <taxon>Bacillati</taxon>
        <taxon>Actinomycetota</taxon>
        <taxon>Actinomycetes</taxon>
        <taxon>Propionibacteriales</taxon>
        <taxon>Nocardioidaceae</taxon>
        <taxon>Nocardioides</taxon>
    </lineage>
</organism>
<evidence type="ECO:0000256" key="4">
    <source>
        <dbReference type="PIRSR" id="PIRSR617453-50"/>
    </source>
</evidence>
<comment type="function">
    <text evidence="3">The glycine cleavage system catalyzes the degradation of glycine. The H protein shuttles the methylamine group of glycine from the P protein to the T protein.</text>
</comment>
<dbReference type="PROSITE" id="PS50968">
    <property type="entry name" value="BIOTINYL_LIPOYL"/>
    <property type="match status" value="1"/>
</dbReference>
<keyword evidence="7" id="KW-1185">Reference proteome</keyword>
<dbReference type="InterPro" id="IPR003016">
    <property type="entry name" value="2-oxoA_DH_lipoyl-BS"/>
</dbReference>
<dbReference type="OrthoDB" id="9796712at2"/>
<evidence type="ECO:0000259" key="5">
    <source>
        <dbReference type="PROSITE" id="PS50968"/>
    </source>
</evidence>
<comment type="subunit">
    <text evidence="3">The glycine cleavage system is composed of four proteins: P, T, L and H.</text>
</comment>
<dbReference type="SUPFAM" id="SSF51230">
    <property type="entry name" value="Single hybrid motif"/>
    <property type="match status" value="1"/>
</dbReference>
<dbReference type="CDD" id="cd06848">
    <property type="entry name" value="GCS_H"/>
    <property type="match status" value="1"/>
</dbReference>
<dbReference type="Proteomes" id="UP000271573">
    <property type="component" value="Chromosome"/>
</dbReference>
<dbReference type="InterPro" id="IPR017453">
    <property type="entry name" value="GCV_H_sub"/>
</dbReference>
<dbReference type="Pfam" id="PF01597">
    <property type="entry name" value="GCV_H"/>
    <property type="match status" value="1"/>
</dbReference>
<dbReference type="KEGG" id="nbe:Back2_03180"/>
<dbReference type="InterPro" id="IPR033753">
    <property type="entry name" value="GCV_H/Fam206"/>
</dbReference>
<evidence type="ECO:0000256" key="2">
    <source>
        <dbReference type="ARBA" id="ARBA00022823"/>
    </source>
</evidence>
<dbReference type="InterPro" id="IPR011053">
    <property type="entry name" value="Single_hybrid_motif"/>
</dbReference>
<dbReference type="InterPro" id="IPR000089">
    <property type="entry name" value="Biotin_lipoyl"/>
</dbReference>
<keyword evidence="2 3" id="KW-0450">Lipoyl</keyword>
<dbReference type="HAMAP" id="MF_00272">
    <property type="entry name" value="GcvH"/>
    <property type="match status" value="1"/>
</dbReference>
<dbReference type="InterPro" id="IPR002930">
    <property type="entry name" value="GCV_H"/>
</dbReference>
<dbReference type="AlphaFoldDB" id="A0A3G9IQX2"/>
<dbReference type="Gene3D" id="2.40.50.100">
    <property type="match status" value="1"/>
</dbReference>
<evidence type="ECO:0000313" key="7">
    <source>
        <dbReference type="Proteomes" id="UP000271573"/>
    </source>
</evidence>
<feature type="modified residue" description="N6-lipoyllysine" evidence="3 4">
    <location>
        <position position="67"/>
    </location>
</feature>
<dbReference type="EMBL" id="AP019307">
    <property type="protein sequence ID" value="BBH16031.1"/>
    <property type="molecule type" value="Genomic_DNA"/>
</dbReference>
<accession>A0A3G9IQX2</accession>
<feature type="domain" description="Lipoyl-binding" evidence="5">
    <location>
        <begin position="26"/>
        <end position="108"/>
    </location>
</feature>
<dbReference type="PROSITE" id="PS00189">
    <property type="entry name" value="LIPOYL"/>
    <property type="match status" value="1"/>
</dbReference>
<comment type="cofactor">
    <cofactor evidence="3">
        <name>(R)-lipoate</name>
        <dbReference type="ChEBI" id="CHEBI:83088"/>
    </cofactor>
    <text evidence="3">Binds 1 lipoyl cofactor covalently.</text>
</comment>
<dbReference type="NCBIfam" id="TIGR00527">
    <property type="entry name" value="gcvH"/>
    <property type="match status" value="1"/>
</dbReference>
<dbReference type="GO" id="GO:0009249">
    <property type="term" value="P:protein lipoylation"/>
    <property type="evidence" value="ECO:0007669"/>
    <property type="project" value="TreeGrafter"/>
</dbReference>
<gene>
    <name evidence="3 6" type="primary">gcvH</name>
    <name evidence="6" type="ORF">Back2_03180</name>
</gene>
<dbReference type="GO" id="GO:0005829">
    <property type="term" value="C:cytosol"/>
    <property type="evidence" value="ECO:0007669"/>
    <property type="project" value="TreeGrafter"/>
</dbReference>
<comment type="similarity">
    <text evidence="1 3">Belongs to the GcvH family.</text>
</comment>
<evidence type="ECO:0000313" key="6">
    <source>
        <dbReference type="EMBL" id="BBH16031.1"/>
    </source>
</evidence>
<dbReference type="RefSeq" id="WP_125566138.1">
    <property type="nucleotide sequence ID" value="NZ_AP019307.1"/>
</dbReference>
<dbReference type="PANTHER" id="PTHR11715:SF3">
    <property type="entry name" value="GLYCINE CLEAVAGE SYSTEM H PROTEIN-RELATED"/>
    <property type="match status" value="1"/>
</dbReference>
<name>A0A3G9IQX2_9ACTN</name>
<evidence type="ECO:0000256" key="3">
    <source>
        <dbReference type="HAMAP-Rule" id="MF_00272"/>
    </source>
</evidence>
<dbReference type="PANTHER" id="PTHR11715">
    <property type="entry name" value="GLYCINE CLEAVAGE SYSTEM H PROTEIN"/>
    <property type="match status" value="1"/>
</dbReference>
<sequence length="130" mass="13444">MTSIPADLRYTAEHEWVRQPGETAGSVRVGITDFAQDALGDIVYASLPRVGDTVAAGSSVGELESTKSVSDVYAPVSGDVVAVNADLDGQPELLNTDPYGAGWLFEVVPSSAAEVDGLLDAAAYEATLGQ</sequence>
<protein>
    <recommendedName>
        <fullName evidence="3">Glycine cleavage system H protein</fullName>
    </recommendedName>
</protein>